<reference evidence="8 9" key="1">
    <citation type="submission" date="2019-07" db="EMBL/GenBank/DDBJ databases">
        <title>Whole genome shotgun sequence of Aeromicrobium flavum NBRC 107625.</title>
        <authorList>
            <person name="Hosoyama A."/>
            <person name="Uohara A."/>
            <person name="Ohji S."/>
            <person name="Ichikawa N."/>
        </authorList>
    </citation>
    <scope>NUCLEOTIDE SEQUENCE [LARGE SCALE GENOMIC DNA]</scope>
    <source>
        <strain evidence="8 9">NBRC 107625</strain>
    </source>
</reference>
<organism evidence="8 9">
    <name type="scientific">Aeromicrobium flavum</name>
    <dbReference type="NCBI Taxonomy" id="416568"/>
    <lineage>
        <taxon>Bacteria</taxon>
        <taxon>Bacillati</taxon>
        <taxon>Actinomycetota</taxon>
        <taxon>Actinomycetes</taxon>
        <taxon>Propionibacteriales</taxon>
        <taxon>Nocardioidaceae</taxon>
        <taxon>Aeromicrobium</taxon>
    </lineage>
</organism>
<dbReference type="InterPro" id="IPR002397">
    <property type="entry name" value="Cyt_P450_B"/>
</dbReference>
<evidence type="ECO:0000256" key="2">
    <source>
        <dbReference type="ARBA" id="ARBA00022617"/>
    </source>
</evidence>
<dbReference type="PROSITE" id="PS00086">
    <property type="entry name" value="CYTOCHROME_P450"/>
    <property type="match status" value="1"/>
</dbReference>
<comment type="caution">
    <text evidence="8">The sequence shown here is derived from an EMBL/GenBank/DDBJ whole genome shotgun (WGS) entry which is preliminary data.</text>
</comment>
<dbReference type="GO" id="GO:0016705">
    <property type="term" value="F:oxidoreductase activity, acting on paired donors, with incorporation or reduction of molecular oxygen"/>
    <property type="evidence" value="ECO:0007669"/>
    <property type="project" value="InterPro"/>
</dbReference>
<dbReference type="RefSeq" id="WP_146826213.1">
    <property type="nucleotide sequence ID" value="NZ_BAAAYQ010000005.1"/>
</dbReference>
<evidence type="ECO:0000256" key="7">
    <source>
        <dbReference type="RuleBase" id="RU000461"/>
    </source>
</evidence>
<dbReference type="Gene3D" id="1.10.630.10">
    <property type="entry name" value="Cytochrome P450"/>
    <property type="match status" value="1"/>
</dbReference>
<keyword evidence="6 7" id="KW-0503">Monooxygenase</keyword>
<dbReference type="InterPro" id="IPR001128">
    <property type="entry name" value="Cyt_P450"/>
</dbReference>
<dbReference type="GO" id="GO:0020037">
    <property type="term" value="F:heme binding"/>
    <property type="evidence" value="ECO:0007669"/>
    <property type="project" value="InterPro"/>
</dbReference>
<gene>
    <name evidence="8" type="ORF">AFL01nite_11010</name>
</gene>
<dbReference type="PRINTS" id="PR00359">
    <property type="entry name" value="BP450"/>
</dbReference>
<keyword evidence="9" id="KW-1185">Reference proteome</keyword>
<dbReference type="EMBL" id="BJZQ01000003">
    <property type="protein sequence ID" value="GEO88774.1"/>
    <property type="molecule type" value="Genomic_DNA"/>
</dbReference>
<dbReference type="InterPro" id="IPR036396">
    <property type="entry name" value="Cyt_P450_sf"/>
</dbReference>
<evidence type="ECO:0000313" key="9">
    <source>
        <dbReference type="Proteomes" id="UP000321769"/>
    </source>
</evidence>
<evidence type="ECO:0000256" key="5">
    <source>
        <dbReference type="ARBA" id="ARBA00023004"/>
    </source>
</evidence>
<keyword evidence="4 7" id="KW-0560">Oxidoreductase</keyword>
<proteinExistence type="inferred from homology"/>
<keyword evidence="5 7" id="KW-0408">Iron</keyword>
<evidence type="ECO:0000256" key="6">
    <source>
        <dbReference type="ARBA" id="ARBA00023033"/>
    </source>
</evidence>
<keyword evidence="3 7" id="KW-0479">Metal-binding</keyword>
<dbReference type="GO" id="GO:0004497">
    <property type="term" value="F:monooxygenase activity"/>
    <property type="evidence" value="ECO:0007669"/>
    <property type="project" value="UniProtKB-KW"/>
</dbReference>
<keyword evidence="2 7" id="KW-0349">Heme</keyword>
<dbReference type="FunFam" id="1.10.630.10:FF:000018">
    <property type="entry name" value="Cytochrome P450 monooxygenase"/>
    <property type="match status" value="1"/>
</dbReference>
<comment type="similarity">
    <text evidence="1 7">Belongs to the cytochrome P450 family.</text>
</comment>
<dbReference type="AlphaFoldDB" id="A0A512HTJ6"/>
<evidence type="ECO:0000256" key="3">
    <source>
        <dbReference type="ARBA" id="ARBA00022723"/>
    </source>
</evidence>
<evidence type="ECO:0000313" key="8">
    <source>
        <dbReference type="EMBL" id="GEO88774.1"/>
    </source>
</evidence>
<dbReference type="PANTHER" id="PTHR46696">
    <property type="entry name" value="P450, PUTATIVE (EUROFUNG)-RELATED"/>
    <property type="match status" value="1"/>
</dbReference>
<protein>
    <submittedName>
        <fullName evidence="8">Cytochrome P450</fullName>
    </submittedName>
</protein>
<name>A0A512HTJ6_9ACTN</name>
<dbReference type="Pfam" id="PF00067">
    <property type="entry name" value="p450"/>
    <property type="match status" value="2"/>
</dbReference>
<evidence type="ECO:0000256" key="1">
    <source>
        <dbReference type="ARBA" id="ARBA00010617"/>
    </source>
</evidence>
<dbReference type="OrthoDB" id="502624at2"/>
<evidence type="ECO:0000256" key="4">
    <source>
        <dbReference type="ARBA" id="ARBA00023002"/>
    </source>
</evidence>
<dbReference type="PANTHER" id="PTHR46696:SF1">
    <property type="entry name" value="CYTOCHROME P450 YJIB-RELATED"/>
    <property type="match status" value="1"/>
</dbReference>
<dbReference type="SUPFAM" id="SSF48264">
    <property type="entry name" value="Cytochrome P450"/>
    <property type="match status" value="1"/>
</dbReference>
<dbReference type="InterPro" id="IPR017972">
    <property type="entry name" value="Cyt_P450_CS"/>
</dbReference>
<dbReference type="Proteomes" id="UP000321769">
    <property type="component" value="Unassembled WGS sequence"/>
</dbReference>
<accession>A0A512HTJ6</accession>
<dbReference type="GO" id="GO:0005506">
    <property type="term" value="F:iron ion binding"/>
    <property type="evidence" value="ECO:0007669"/>
    <property type="project" value="InterPro"/>
</dbReference>
<sequence length="392" mass="43768">MTTLTAFDPTDADFLRDPYPALAELRRQGSLVWHEPWSTWLATDHATVGAVLKNRAFGRLWHDWEPVEEMEPFNSLHRNQLMENEPPAHTRMRRLLAGAFGRGHVERMRPRIEALAADMVAALPERFDVLADYAEPMPVYVICDLLGVPREDHEDLRRWSQAIVHMYEKDIDEATKAEALEASTAFSDYVRDVIAMRRREPGEDLVSDLIAETDAGKGFSDDELVATVVLLLNAGHEASVNTFGNGFHALLTHRDQLARVTSGEVPIEIALEELIRFDAPLQLFERTATKDVEVAGQVVTAGQKVACLMGSANRDAAVFDDADRFDVGRDPNPHVGFGLGIHFCLGAPLARLELSISLRALLQRFPDLVLTGESPRRPTWVLRGYESIEVSA</sequence>
<dbReference type="CDD" id="cd20625">
    <property type="entry name" value="CYP164-like"/>
    <property type="match status" value="1"/>
</dbReference>